<evidence type="ECO:0000313" key="4">
    <source>
        <dbReference type="Proteomes" id="UP000281909"/>
    </source>
</evidence>
<dbReference type="Pfam" id="PF00149">
    <property type="entry name" value="Metallophos"/>
    <property type="match status" value="1"/>
</dbReference>
<accession>A0A3S4SZI9</accession>
<dbReference type="InterPro" id="IPR004843">
    <property type="entry name" value="Calcineurin-like_PHP"/>
</dbReference>
<organism evidence="3 4">
    <name type="scientific">Pseudomonas fluorescens</name>
    <dbReference type="NCBI Taxonomy" id="294"/>
    <lineage>
        <taxon>Bacteria</taxon>
        <taxon>Pseudomonadati</taxon>
        <taxon>Pseudomonadota</taxon>
        <taxon>Gammaproteobacteria</taxon>
        <taxon>Pseudomonadales</taxon>
        <taxon>Pseudomonadaceae</taxon>
        <taxon>Pseudomonas</taxon>
    </lineage>
</organism>
<name>A0A3S4SZI9_PSEFL</name>
<sequence>MVFASDPQYPWTDKTDTDEPEADNVYEVRAKWFIEAQFASISEFRNNMGGLAQVPLMINGDMTHFGHGWQRAYLNTALKRHFGDDYLYGLGNHDYENNVDDCFSNNCAAGSIVEFKEHHENKVDNFDLKISGWFLNKLYTGSLAYSKNVGEVHLVQLNNEPTYTRYIADPLNPTTFAITDALDWLEYDLSVARTQGYAIILNMHKPYNWGDDPKQYQRFVDMIKKYQVTAIFGGHFHFDGGEMRRIGDVPVFVSGSASQQTYLTATFSEDRKLLHVSLVRNNDWRNRKLIETVPVKSIFANRP</sequence>
<dbReference type="GO" id="GO:0016787">
    <property type="term" value="F:hydrolase activity"/>
    <property type="evidence" value="ECO:0007669"/>
    <property type="project" value="InterPro"/>
</dbReference>
<dbReference type="OrthoDB" id="8055872at2"/>
<gene>
    <name evidence="3" type="ORF">NCTC9428_01814</name>
</gene>
<dbReference type="InterPro" id="IPR051918">
    <property type="entry name" value="STPP_CPPED1"/>
</dbReference>
<dbReference type="AlphaFoldDB" id="A0A3S4SZI9"/>
<dbReference type="RefSeq" id="WP_126361814.1">
    <property type="nucleotide sequence ID" value="NZ_LR134318.1"/>
</dbReference>
<evidence type="ECO:0000259" key="2">
    <source>
        <dbReference type="Pfam" id="PF00149"/>
    </source>
</evidence>
<dbReference type="PANTHER" id="PTHR43143">
    <property type="entry name" value="METALLOPHOSPHOESTERASE, CALCINEURIN SUPERFAMILY"/>
    <property type="match status" value="1"/>
</dbReference>
<dbReference type="InterPro" id="IPR029052">
    <property type="entry name" value="Metallo-depent_PP-like"/>
</dbReference>
<dbReference type="Proteomes" id="UP000281909">
    <property type="component" value="Chromosome"/>
</dbReference>
<protein>
    <submittedName>
        <fullName evidence="3">VOMI family protein</fullName>
    </submittedName>
</protein>
<feature type="region of interest" description="Disordered" evidence="1">
    <location>
        <begin position="1"/>
        <end position="20"/>
    </location>
</feature>
<evidence type="ECO:0000256" key="1">
    <source>
        <dbReference type="SAM" id="MobiDB-lite"/>
    </source>
</evidence>
<dbReference type="Gene3D" id="3.60.21.10">
    <property type="match status" value="1"/>
</dbReference>
<dbReference type="EMBL" id="LR134318">
    <property type="protein sequence ID" value="VEF10222.1"/>
    <property type="molecule type" value="Genomic_DNA"/>
</dbReference>
<dbReference type="SUPFAM" id="SSF56300">
    <property type="entry name" value="Metallo-dependent phosphatases"/>
    <property type="match status" value="1"/>
</dbReference>
<reference evidence="3 4" key="1">
    <citation type="submission" date="2018-12" db="EMBL/GenBank/DDBJ databases">
        <authorList>
            <consortium name="Pathogen Informatics"/>
        </authorList>
    </citation>
    <scope>NUCLEOTIDE SEQUENCE [LARGE SCALE GENOMIC DNA]</scope>
    <source>
        <strain evidence="3 4">NCTC9428</strain>
    </source>
</reference>
<evidence type="ECO:0000313" key="3">
    <source>
        <dbReference type="EMBL" id="VEF10222.1"/>
    </source>
</evidence>
<proteinExistence type="predicted"/>
<dbReference type="PANTHER" id="PTHR43143:SF1">
    <property type="entry name" value="SERINE_THREONINE-PROTEIN PHOSPHATASE CPPED1"/>
    <property type="match status" value="1"/>
</dbReference>
<feature type="domain" description="Calcineurin-like phosphoesterase" evidence="2">
    <location>
        <begin position="56"/>
        <end position="237"/>
    </location>
</feature>